<dbReference type="EMBL" id="FPAU01000003">
    <property type="protein sequence ID" value="SFT95108.1"/>
    <property type="molecule type" value="Genomic_DNA"/>
</dbReference>
<dbReference type="Pfam" id="PF11682">
    <property type="entry name" value="Zn_ribbon_11"/>
    <property type="match status" value="1"/>
</dbReference>
<dbReference type="RefSeq" id="WP_090122161.1">
    <property type="nucleotide sequence ID" value="NZ_CP045300.1"/>
</dbReference>
<reference evidence="4" key="1">
    <citation type="submission" date="2016-10" db="EMBL/GenBank/DDBJ databases">
        <authorList>
            <person name="Varghese N."/>
            <person name="Submissions S."/>
        </authorList>
    </citation>
    <scope>NUCLEOTIDE SEQUENCE [LARGE SCALE GENOMIC DNA]</scope>
    <source>
        <strain evidence="4">Ah-143</strain>
    </source>
</reference>
<protein>
    <submittedName>
        <fullName evidence="3">Probable zinc-ribbon</fullName>
    </submittedName>
</protein>
<dbReference type="OrthoDB" id="6423493at2"/>
<dbReference type="InterPro" id="IPR021696">
    <property type="entry name" value="DUF3279"/>
</dbReference>
<evidence type="ECO:0000259" key="2">
    <source>
        <dbReference type="Pfam" id="PF25165"/>
    </source>
</evidence>
<accession>A0A1I7C6T4</accession>
<organism evidence="3 4">
    <name type="scientific">Kosakonia arachidis</name>
    <dbReference type="NCBI Taxonomy" id="551989"/>
    <lineage>
        <taxon>Bacteria</taxon>
        <taxon>Pseudomonadati</taxon>
        <taxon>Pseudomonadota</taxon>
        <taxon>Gammaproteobacteria</taxon>
        <taxon>Enterobacterales</taxon>
        <taxon>Enterobacteriaceae</taxon>
        <taxon>Kosakonia</taxon>
    </lineage>
</organism>
<sequence length="148" mass="16765">MNFKTVTSKEQNGEIRMLKCYLASDHRGHFVTTSEAANMPGQLWSCVSCGCRLIFHTGTHADSPWFEHDQRTVAASTLMSCAHIDPAVKAEIRRRTLRSLFNTLDSPVMSLDWYCVWCANHYSGEKRCTACGTGIYSIEEACWQNNYT</sequence>
<feature type="domain" description="DUF3279" evidence="1">
    <location>
        <begin position="108"/>
        <end position="143"/>
    </location>
</feature>
<dbReference type="Pfam" id="PF25165">
    <property type="entry name" value="DUF7828"/>
    <property type="match status" value="1"/>
</dbReference>
<evidence type="ECO:0000313" key="3">
    <source>
        <dbReference type="EMBL" id="SFT95108.1"/>
    </source>
</evidence>
<evidence type="ECO:0000259" key="1">
    <source>
        <dbReference type="Pfam" id="PF11682"/>
    </source>
</evidence>
<dbReference type="InterPro" id="IPR057150">
    <property type="entry name" value="DUF7828"/>
</dbReference>
<keyword evidence="4" id="KW-1185">Reference proteome</keyword>
<dbReference type="AlphaFoldDB" id="A0A1I7C6T4"/>
<name>A0A1I7C6T4_9ENTR</name>
<gene>
    <name evidence="3" type="ORF">SAMN05192562_103293</name>
</gene>
<evidence type="ECO:0000313" key="4">
    <source>
        <dbReference type="Proteomes" id="UP000199187"/>
    </source>
</evidence>
<dbReference type="Proteomes" id="UP000199187">
    <property type="component" value="Unassembled WGS sequence"/>
</dbReference>
<feature type="domain" description="DUF7828" evidence="2">
    <location>
        <begin position="17"/>
        <end position="100"/>
    </location>
</feature>
<proteinExistence type="predicted"/>